<sequence length="157" mass="17535">MTEYAERKEPVLTAMQVQEIIPNRFPISFVDRVDEIIPGEKVVARKNVTINEEFFVGHFPGNPVMPGALQVETMAQVGSIPLLSQPDFKNKIAYLAGLNNVKFRKNVVPGDVLEITVEIVKLKKRMGIGKGTIRNEYGEVCSEAEMTFIISNVDKVD</sequence>
<dbReference type="GO" id="GO:0009245">
    <property type="term" value="P:lipid A biosynthetic process"/>
    <property type="evidence" value="ECO:0007669"/>
    <property type="project" value="UniProtKB-KW"/>
</dbReference>
<dbReference type="PANTHER" id="PTHR30272">
    <property type="entry name" value="3-HYDROXYACYL-[ACYL-CARRIER-PROTEIN] DEHYDRATASE"/>
    <property type="match status" value="1"/>
</dbReference>
<evidence type="ECO:0000256" key="8">
    <source>
        <dbReference type="ARBA" id="ARBA00023098"/>
    </source>
</evidence>
<evidence type="ECO:0000256" key="10">
    <source>
        <dbReference type="ARBA" id="ARBA00025049"/>
    </source>
</evidence>
<dbReference type="GO" id="GO:0019171">
    <property type="term" value="F:(3R)-hydroxyacyl-[acyl-carrier-protein] dehydratase activity"/>
    <property type="evidence" value="ECO:0007669"/>
    <property type="project" value="UniProtKB-EC"/>
</dbReference>
<protein>
    <recommendedName>
        <fullName evidence="4">3-hydroxyacyl-[acyl-carrier-protein] dehydratase</fullName>
        <ecNumber evidence="4">4.2.1.59</ecNumber>
    </recommendedName>
</protein>
<accession>A0AAC8X1X4</accession>
<comment type="subcellular location">
    <subcellularLocation>
        <location evidence="2">Cytoplasm</location>
    </subcellularLocation>
</comment>
<gene>
    <name evidence="11" type="ORF">AWM74_08735</name>
</gene>
<dbReference type="Pfam" id="PF07977">
    <property type="entry name" value="FabA"/>
    <property type="match status" value="1"/>
</dbReference>
<dbReference type="GeneID" id="92867646"/>
<keyword evidence="7" id="KW-0441">Lipid A biosynthesis</keyword>
<dbReference type="EC" id="4.2.1.59" evidence="4"/>
<proteinExistence type="inferred from homology"/>
<evidence type="ECO:0000256" key="7">
    <source>
        <dbReference type="ARBA" id="ARBA00022556"/>
    </source>
</evidence>
<name>A0AAC8X1X4_9LACT</name>
<keyword evidence="8" id="KW-0443">Lipid metabolism</keyword>
<dbReference type="InterPro" id="IPR029069">
    <property type="entry name" value="HotDog_dom_sf"/>
</dbReference>
<dbReference type="EMBL" id="CP014162">
    <property type="protein sequence ID" value="AMB98290.1"/>
    <property type="molecule type" value="Genomic_DNA"/>
</dbReference>
<evidence type="ECO:0000256" key="2">
    <source>
        <dbReference type="ARBA" id="ARBA00004496"/>
    </source>
</evidence>
<dbReference type="FunFam" id="3.10.129.10:FF:000001">
    <property type="entry name" value="3-hydroxyacyl-[acyl-carrier-protein] dehydratase FabZ"/>
    <property type="match status" value="1"/>
</dbReference>
<dbReference type="SUPFAM" id="SSF54637">
    <property type="entry name" value="Thioesterase/thiol ester dehydrase-isomerase"/>
    <property type="match status" value="1"/>
</dbReference>
<dbReference type="PANTHER" id="PTHR30272:SF1">
    <property type="entry name" value="3-HYDROXYACYL-[ACYL-CARRIER-PROTEIN] DEHYDRATASE"/>
    <property type="match status" value="1"/>
</dbReference>
<organism evidence="11 12">
    <name type="scientific">Aerococcus urinaeequi</name>
    <dbReference type="NCBI Taxonomy" id="51665"/>
    <lineage>
        <taxon>Bacteria</taxon>
        <taxon>Bacillati</taxon>
        <taxon>Bacillota</taxon>
        <taxon>Bacilli</taxon>
        <taxon>Lactobacillales</taxon>
        <taxon>Aerococcaceae</taxon>
        <taxon>Aerococcus</taxon>
    </lineage>
</organism>
<dbReference type="AlphaFoldDB" id="A0AAC8X1X4"/>
<comment type="similarity">
    <text evidence="3">Belongs to the thioester dehydratase family. FabZ subfamily.</text>
</comment>
<evidence type="ECO:0000313" key="12">
    <source>
        <dbReference type="Proteomes" id="UP000067698"/>
    </source>
</evidence>
<evidence type="ECO:0000256" key="5">
    <source>
        <dbReference type="ARBA" id="ARBA00022490"/>
    </source>
</evidence>
<keyword evidence="5" id="KW-0963">Cytoplasm</keyword>
<comment type="catalytic activity">
    <reaction evidence="1">
        <text>a (3R)-hydroxyacyl-[ACP] = a (2E)-enoyl-[ACP] + H2O</text>
        <dbReference type="Rhea" id="RHEA:13097"/>
        <dbReference type="Rhea" id="RHEA-COMP:9925"/>
        <dbReference type="Rhea" id="RHEA-COMP:9945"/>
        <dbReference type="ChEBI" id="CHEBI:15377"/>
        <dbReference type="ChEBI" id="CHEBI:78784"/>
        <dbReference type="ChEBI" id="CHEBI:78827"/>
        <dbReference type="EC" id="4.2.1.59"/>
    </reaction>
</comment>
<evidence type="ECO:0000256" key="9">
    <source>
        <dbReference type="ARBA" id="ARBA00023239"/>
    </source>
</evidence>
<evidence type="ECO:0000256" key="1">
    <source>
        <dbReference type="ARBA" id="ARBA00001055"/>
    </source>
</evidence>
<keyword evidence="6" id="KW-0444">Lipid biosynthesis</keyword>
<dbReference type="Proteomes" id="UP000067698">
    <property type="component" value="Chromosome"/>
</dbReference>
<evidence type="ECO:0000256" key="4">
    <source>
        <dbReference type="ARBA" id="ARBA00013167"/>
    </source>
</evidence>
<dbReference type="NCBIfam" id="NF000582">
    <property type="entry name" value="PRK00006.1"/>
    <property type="match status" value="1"/>
</dbReference>
<dbReference type="GO" id="GO:0016020">
    <property type="term" value="C:membrane"/>
    <property type="evidence" value="ECO:0007669"/>
    <property type="project" value="GOC"/>
</dbReference>
<dbReference type="InterPro" id="IPR013114">
    <property type="entry name" value="FabA_FabZ"/>
</dbReference>
<comment type="function">
    <text evidence="10">Involved in unsaturated fatty acids biosynthesis. Catalyzes the dehydration of short chain beta-hydroxyacyl-ACPs and long chain saturated and unsaturated beta-hydroxyacyl-ACPs.</text>
</comment>
<evidence type="ECO:0000256" key="3">
    <source>
        <dbReference type="ARBA" id="ARBA00009174"/>
    </source>
</evidence>
<dbReference type="CDD" id="cd01288">
    <property type="entry name" value="FabZ"/>
    <property type="match status" value="1"/>
</dbReference>
<reference evidence="11 12" key="1">
    <citation type="journal article" date="2016" name="Genome Announc.">
        <title>Complete Genome Sequences of Aerococcus christensenii CCUG 28831T, Aerococcus sanguinicola CCUG 43001T, Aerococcus urinae CCUG 36881T, Aerococcus urinaeequi CCUG 28094T, Aerococcus urinaehominis CCUG 42038 BT, and Aerococcus viridans CCUG 4311T.</title>
        <authorList>
            <person name="Carkaci D."/>
            <person name="Dargis R."/>
            <person name="Nielsen X.C."/>
            <person name="Skovgaard O."/>
            <person name="Fuursted K."/>
            <person name="Christensen J.J."/>
        </authorList>
    </citation>
    <scope>NUCLEOTIDE SEQUENCE [LARGE SCALE GENOMIC DNA]</scope>
    <source>
        <strain evidence="11 12">CCUG28094</strain>
    </source>
</reference>
<dbReference type="Gene3D" id="3.10.129.10">
    <property type="entry name" value="Hotdog Thioesterase"/>
    <property type="match status" value="1"/>
</dbReference>
<reference evidence="12" key="2">
    <citation type="submission" date="2016-01" db="EMBL/GenBank/DDBJ databases">
        <title>Six Aerococcus type strain genome sequencing and assembly using PacBio and Illumina Hiseq.</title>
        <authorList>
            <person name="Carkaci D."/>
            <person name="Dargis R."/>
            <person name="Nielsen X.C."/>
            <person name="Skovgaard O."/>
            <person name="Fuursted K."/>
            <person name="Christensen J.J."/>
        </authorList>
    </citation>
    <scope>NUCLEOTIDE SEQUENCE [LARGE SCALE GENOMIC DNA]</scope>
    <source>
        <strain evidence="12">CCUG28094</strain>
    </source>
</reference>
<dbReference type="RefSeq" id="WP_026465987.1">
    <property type="nucleotide sequence ID" value="NZ_CP014162.1"/>
</dbReference>
<dbReference type="GO" id="GO:0005737">
    <property type="term" value="C:cytoplasm"/>
    <property type="evidence" value="ECO:0007669"/>
    <property type="project" value="UniProtKB-SubCell"/>
</dbReference>
<evidence type="ECO:0000256" key="6">
    <source>
        <dbReference type="ARBA" id="ARBA00022516"/>
    </source>
</evidence>
<evidence type="ECO:0000313" key="11">
    <source>
        <dbReference type="EMBL" id="AMB98290.1"/>
    </source>
</evidence>
<keyword evidence="9" id="KW-0456">Lyase</keyword>